<evidence type="ECO:0000313" key="15">
    <source>
        <dbReference type="EMBL" id="AQS86179.1"/>
    </source>
</evidence>
<evidence type="ECO:0000256" key="4">
    <source>
        <dbReference type="ARBA" id="ARBA00012640"/>
    </source>
</evidence>
<keyword evidence="6" id="KW-0028">Amino-acid biosynthesis</keyword>
<evidence type="ECO:0000256" key="7">
    <source>
        <dbReference type="ARBA" id="ARBA00022723"/>
    </source>
</evidence>
<dbReference type="Pfam" id="PF12710">
    <property type="entry name" value="HAD"/>
    <property type="match status" value="1"/>
</dbReference>
<evidence type="ECO:0000256" key="6">
    <source>
        <dbReference type="ARBA" id="ARBA00022605"/>
    </source>
</evidence>
<keyword evidence="7" id="KW-0479">Metal-binding</keyword>
<dbReference type="AlphaFoldDB" id="A0A1U9KKA1"/>
<dbReference type="GO" id="GO:0005737">
    <property type="term" value="C:cytoplasm"/>
    <property type="evidence" value="ECO:0007669"/>
    <property type="project" value="TreeGrafter"/>
</dbReference>
<sequence>MSAILTLVANREATSLTPQDIALASTLAAGGETTILSPGEAVDIACAPLTPAQIDAVRLALADRAVDVLYSSKTESRRRKILVADMDSTIVANETLDDIAAHAERLRPGVGEEVAAVTRRSMNGEIDFQTSLRNRVAFLRDLPASLLEDAWKDVKINPGARTLVRTMKAHGAVTALVSGGFTWFTTRVGEACGFAENHANILNVTDDVLTGTVDEPILGPDAKLRHLIRIATAAGVPLNAALTIGDGANDLPMLRAAGFGIGFHAKPVVRKEIVNRIEHGTLRAALFAQGYHASEFVED</sequence>
<dbReference type="EMBL" id="CP014692">
    <property type="protein sequence ID" value="AQS86179.1"/>
    <property type="molecule type" value="Genomic_DNA"/>
</dbReference>
<dbReference type="eggNOG" id="COG0560">
    <property type="taxonomic scope" value="Bacteria"/>
</dbReference>
<comment type="cofactor">
    <cofactor evidence="1">
        <name>Mg(2+)</name>
        <dbReference type="ChEBI" id="CHEBI:18420"/>
    </cofactor>
</comment>
<comment type="catalytic activity">
    <reaction evidence="13">
        <text>O-phospho-D-serine + H2O = D-serine + phosphate</text>
        <dbReference type="Rhea" id="RHEA:24873"/>
        <dbReference type="ChEBI" id="CHEBI:15377"/>
        <dbReference type="ChEBI" id="CHEBI:35247"/>
        <dbReference type="ChEBI" id="CHEBI:43474"/>
        <dbReference type="ChEBI" id="CHEBI:58680"/>
        <dbReference type="EC" id="3.1.3.3"/>
    </reaction>
</comment>
<evidence type="ECO:0000256" key="9">
    <source>
        <dbReference type="ARBA" id="ARBA00022842"/>
    </source>
</evidence>
<dbReference type="InterPro" id="IPR023214">
    <property type="entry name" value="HAD_sf"/>
</dbReference>
<dbReference type="InterPro" id="IPR050582">
    <property type="entry name" value="HAD-like_SerB"/>
</dbReference>
<feature type="active site" description="Proton donor" evidence="14">
    <location>
        <position position="87"/>
    </location>
</feature>
<evidence type="ECO:0000256" key="14">
    <source>
        <dbReference type="PIRSR" id="PIRSR604469-1"/>
    </source>
</evidence>
<proteinExistence type="inferred from homology"/>
<dbReference type="GO" id="GO:0000287">
    <property type="term" value="F:magnesium ion binding"/>
    <property type="evidence" value="ECO:0007669"/>
    <property type="project" value="TreeGrafter"/>
</dbReference>
<keyword evidence="16" id="KW-1185">Reference proteome</keyword>
<dbReference type="InterPro" id="IPR004469">
    <property type="entry name" value="PSP"/>
</dbReference>
<dbReference type="PANTHER" id="PTHR43344">
    <property type="entry name" value="PHOSPHOSERINE PHOSPHATASE"/>
    <property type="match status" value="1"/>
</dbReference>
<dbReference type="Proteomes" id="UP000188937">
    <property type="component" value="Chromosome"/>
</dbReference>
<dbReference type="KEGG" id="aace:A0U92_01360"/>
<feature type="active site" description="Nucleophile" evidence="14">
    <location>
        <position position="85"/>
    </location>
</feature>
<evidence type="ECO:0000256" key="12">
    <source>
        <dbReference type="ARBA" id="ARBA00048138"/>
    </source>
</evidence>
<protein>
    <recommendedName>
        <fullName evidence="5">Phosphoserine phosphatase</fullName>
        <ecNumber evidence="4">3.1.3.3</ecNumber>
    </recommendedName>
    <alternativeName>
        <fullName evidence="11">O-phosphoserine phosphohydrolase</fullName>
    </alternativeName>
</protein>
<keyword evidence="8" id="KW-0378">Hydrolase</keyword>
<evidence type="ECO:0000256" key="13">
    <source>
        <dbReference type="ARBA" id="ARBA00048523"/>
    </source>
</evidence>
<comment type="similarity">
    <text evidence="3">Belongs to the HAD-like hydrolase superfamily. SerB family.</text>
</comment>
<dbReference type="UniPathway" id="UPA00135">
    <property type="reaction ID" value="UER00198"/>
</dbReference>
<dbReference type="GO" id="GO:0006564">
    <property type="term" value="P:L-serine biosynthetic process"/>
    <property type="evidence" value="ECO:0007669"/>
    <property type="project" value="UniProtKB-KW"/>
</dbReference>
<dbReference type="NCBIfam" id="TIGR01488">
    <property type="entry name" value="HAD-SF-IB"/>
    <property type="match status" value="1"/>
</dbReference>
<comment type="pathway">
    <text evidence="2">Amino-acid biosynthesis; L-serine biosynthesis; L-serine from 3-phospho-D-glycerate: step 3/3.</text>
</comment>
<dbReference type="EC" id="3.1.3.3" evidence="4"/>
<comment type="catalytic activity">
    <reaction evidence="12">
        <text>O-phospho-L-serine + H2O = L-serine + phosphate</text>
        <dbReference type="Rhea" id="RHEA:21208"/>
        <dbReference type="ChEBI" id="CHEBI:15377"/>
        <dbReference type="ChEBI" id="CHEBI:33384"/>
        <dbReference type="ChEBI" id="CHEBI:43474"/>
        <dbReference type="ChEBI" id="CHEBI:57524"/>
        <dbReference type="EC" id="3.1.3.3"/>
    </reaction>
</comment>
<accession>A0A1U9KKA1</accession>
<dbReference type="SFLD" id="SFLDG01137">
    <property type="entry name" value="C1.6.1:_Phosphoserine_Phosphat"/>
    <property type="match status" value="1"/>
</dbReference>
<evidence type="ECO:0000256" key="11">
    <source>
        <dbReference type="ARBA" id="ARBA00031693"/>
    </source>
</evidence>
<organism evidence="15 16">
    <name type="scientific">Acetobacter aceti</name>
    <dbReference type="NCBI Taxonomy" id="435"/>
    <lineage>
        <taxon>Bacteria</taxon>
        <taxon>Pseudomonadati</taxon>
        <taxon>Pseudomonadota</taxon>
        <taxon>Alphaproteobacteria</taxon>
        <taxon>Acetobacterales</taxon>
        <taxon>Acetobacteraceae</taxon>
        <taxon>Acetobacter</taxon>
        <taxon>Acetobacter subgen. Acetobacter</taxon>
    </lineage>
</organism>
<dbReference type="SUPFAM" id="SSF56784">
    <property type="entry name" value="HAD-like"/>
    <property type="match status" value="1"/>
</dbReference>
<dbReference type="SFLD" id="SFLDS00003">
    <property type="entry name" value="Haloacid_Dehalogenase"/>
    <property type="match status" value="1"/>
</dbReference>
<dbReference type="NCBIfam" id="TIGR00338">
    <property type="entry name" value="serB"/>
    <property type="match status" value="1"/>
</dbReference>
<evidence type="ECO:0000256" key="2">
    <source>
        <dbReference type="ARBA" id="ARBA00005135"/>
    </source>
</evidence>
<evidence type="ECO:0000256" key="1">
    <source>
        <dbReference type="ARBA" id="ARBA00001946"/>
    </source>
</evidence>
<dbReference type="OrthoDB" id="9792539at2"/>
<keyword evidence="10" id="KW-0718">Serine biosynthesis</keyword>
<evidence type="ECO:0000256" key="8">
    <source>
        <dbReference type="ARBA" id="ARBA00022801"/>
    </source>
</evidence>
<dbReference type="STRING" id="435.A0U92_01360"/>
<dbReference type="SFLD" id="SFLDF00029">
    <property type="entry name" value="phosphoserine_phosphatase"/>
    <property type="match status" value="1"/>
</dbReference>
<evidence type="ECO:0000256" key="3">
    <source>
        <dbReference type="ARBA" id="ARBA00009184"/>
    </source>
</evidence>
<evidence type="ECO:0000256" key="10">
    <source>
        <dbReference type="ARBA" id="ARBA00023299"/>
    </source>
</evidence>
<dbReference type="InterPro" id="IPR036412">
    <property type="entry name" value="HAD-like_sf"/>
</dbReference>
<reference evidence="15 16" key="1">
    <citation type="submission" date="2016-03" db="EMBL/GenBank/DDBJ databases">
        <title>Acetic acid bacteria sequencing.</title>
        <authorList>
            <person name="Brandt J."/>
            <person name="Jakob F."/>
            <person name="Vogel R.F."/>
        </authorList>
    </citation>
    <scope>NUCLEOTIDE SEQUENCE [LARGE SCALE GENOMIC DNA]</scope>
    <source>
        <strain evidence="15 16">TMW2.1153</strain>
    </source>
</reference>
<name>A0A1U9KKA1_ACEAC</name>
<dbReference type="GO" id="GO:0036424">
    <property type="term" value="F:L-phosphoserine phosphatase activity"/>
    <property type="evidence" value="ECO:0007669"/>
    <property type="project" value="InterPro"/>
</dbReference>
<dbReference type="SFLD" id="SFLDG01136">
    <property type="entry name" value="C1.6:_Phosphoserine_Phosphatas"/>
    <property type="match status" value="1"/>
</dbReference>
<evidence type="ECO:0000313" key="16">
    <source>
        <dbReference type="Proteomes" id="UP000188937"/>
    </source>
</evidence>
<evidence type="ECO:0000256" key="5">
    <source>
        <dbReference type="ARBA" id="ARBA00015196"/>
    </source>
</evidence>
<keyword evidence="9" id="KW-0460">Magnesium</keyword>
<dbReference type="RefSeq" id="WP_077814180.1">
    <property type="nucleotide sequence ID" value="NZ_CP014692.1"/>
</dbReference>
<gene>
    <name evidence="15" type="ORF">A0U92_01360</name>
</gene>
<dbReference type="PANTHER" id="PTHR43344:SF2">
    <property type="entry name" value="PHOSPHOSERINE PHOSPHATASE"/>
    <property type="match status" value="1"/>
</dbReference>
<dbReference type="Gene3D" id="3.40.50.1000">
    <property type="entry name" value="HAD superfamily/HAD-like"/>
    <property type="match status" value="1"/>
</dbReference>